<sequence>MTEPELIAQHLAGSPWFPLSASGGPVAARESVAHVEVDGNAITIRVTDAVGAKREYQARVEPITGQCQHCTVPVDRGDTCAFCLDYVPPESPHVRQQD</sequence>
<dbReference type="EMBL" id="AP022596">
    <property type="protein sequence ID" value="BBY67557.1"/>
    <property type="molecule type" value="Genomic_DNA"/>
</dbReference>
<gene>
    <name evidence="1" type="ORF">MHEL_58000</name>
</gene>
<dbReference type="AlphaFoldDB" id="A0A7I7TEB6"/>
<keyword evidence="2" id="KW-1185">Reference proteome</keyword>
<evidence type="ECO:0000313" key="2">
    <source>
        <dbReference type="Proteomes" id="UP000467148"/>
    </source>
</evidence>
<dbReference type="KEGG" id="mhev:MHEL_58000"/>
<protein>
    <submittedName>
        <fullName evidence="1">Uncharacterized protein</fullName>
    </submittedName>
</protein>
<accession>A0A7I7TEB6</accession>
<dbReference type="Proteomes" id="UP000467148">
    <property type="component" value="Chromosome"/>
</dbReference>
<evidence type="ECO:0000313" key="1">
    <source>
        <dbReference type="EMBL" id="BBY67557.1"/>
    </source>
</evidence>
<proteinExistence type="predicted"/>
<dbReference type="RefSeq" id="WP_163751512.1">
    <property type="nucleotide sequence ID" value="NZ_AP022596.1"/>
</dbReference>
<name>A0A7I7TEB6_9MYCO</name>
<reference evidence="1 2" key="1">
    <citation type="journal article" date="2019" name="Emerg. Microbes Infect.">
        <title>Comprehensive subspecies identification of 175 nontuberculous mycobacteria species based on 7547 genomic profiles.</title>
        <authorList>
            <person name="Matsumoto Y."/>
            <person name="Kinjo T."/>
            <person name="Motooka D."/>
            <person name="Nabeya D."/>
            <person name="Jung N."/>
            <person name="Uechi K."/>
            <person name="Horii T."/>
            <person name="Iida T."/>
            <person name="Fujita J."/>
            <person name="Nakamura S."/>
        </authorList>
    </citation>
    <scope>NUCLEOTIDE SEQUENCE [LARGE SCALE GENOMIC DNA]</scope>
    <source>
        <strain evidence="1 2">JCM 30396</strain>
    </source>
</reference>
<organism evidence="1 2">
    <name type="scientific">Mycolicibacterium helvum</name>
    <dbReference type="NCBI Taxonomy" id="1534349"/>
    <lineage>
        <taxon>Bacteria</taxon>
        <taxon>Bacillati</taxon>
        <taxon>Actinomycetota</taxon>
        <taxon>Actinomycetes</taxon>
        <taxon>Mycobacteriales</taxon>
        <taxon>Mycobacteriaceae</taxon>
        <taxon>Mycolicibacterium</taxon>
    </lineage>
</organism>